<dbReference type="AlphaFoldDB" id="A0AA38CLI7"/>
<feature type="non-terminal residue" evidence="1">
    <location>
        <position position="86"/>
    </location>
</feature>
<gene>
    <name evidence="1" type="ORF">KI387_013550</name>
</gene>
<dbReference type="EMBL" id="JAHRHJ020000009">
    <property type="protein sequence ID" value="KAH9301967.1"/>
    <property type="molecule type" value="Genomic_DNA"/>
</dbReference>
<proteinExistence type="predicted"/>
<sequence length="86" mass="9483">IHDVIDIGVHQTSVENNSKDDDHHYEGCKDGGAHGRIFHGGFQVEETIEVEEVISHVEPVITVGPQNITRSNALTYYNALGVERST</sequence>
<dbReference type="Proteomes" id="UP000824469">
    <property type="component" value="Unassembled WGS sequence"/>
</dbReference>
<name>A0AA38CLI7_TAXCH</name>
<accession>A0AA38CLI7</accession>
<evidence type="ECO:0000313" key="2">
    <source>
        <dbReference type="Proteomes" id="UP000824469"/>
    </source>
</evidence>
<protein>
    <submittedName>
        <fullName evidence="1">Uncharacterized protein</fullName>
    </submittedName>
</protein>
<comment type="caution">
    <text evidence="1">The sequence shown here is derived from an EMBL/GenBank/DDBJ whole genome shotgun (WGS) entry which is preliminary data.</text>
</comment>
<feature type="non-terminal residue" evidence="1">
    <location>
        <position position="1"/>
    </location>
</feature>
<evidence type="ECO:0000313" key="1">
    <source>
        <dbReference type="EMBL" id="KAH9301967.1"/>
    </source>
</evidence>
<organism evidence="1 2">
    <name type="scientific">Taxus chinensis</name>
    <name type="common">Chinese yew</name>
    <name type="synonym">Taxus wallichiana var. chinensis</name>
    <dbReference type="NCBI Taxonomy" id="29808"/>
    <lineage>
        <taxon>Eukaryota</taxon>
        <taxon>Viridiplantae</taxon>
        <taxon>Streptophyta</taxon>
        <taxon>Embryophyta</taxon>
        <taxon>Tracheophyta</taxon>
        <taxon>Spermatophyta</taxon>
        <taxon>Pinopsida</taxon>
        <taxon>Pinidae</taxon>
        <taxon>Conifers II</taxon>
        <taxon>Cupressales</taxon>
        <taxon>Taxaceae</taxon>
        <taxon>Taxus</taxon>
    </lineage>
</organism>
<keyword evidence="2" id="KW-1185">Reference proteome</keyword>
<reference evidence="1 2" key="1">
    <citation type="journal article" date="2021" name="Nat. Plants">
        <title>The Taxus genome provides insights into paclitaxel biosynthesis.</title>
        <authorList>
            <person name="Xiong X."/>
            <person name="Gou J."/>
            <person name="Liao Q."/>
            <person name="Li Y."/>
            <person name="Zhou Q."/>
            <person name="Bi G."/>
            <person name="Li C."/>
            <person name="Du R."/>
            <person name="Wang X."/>
            <person name="Sun T."/>
            <person name="Guo L."/>
            <person name="Liang H."/>
            <person name="Lu P."/>
            <person name="Wu Y."/>
            <person name="Zhang Z."/>
            <person name="Ro D.K."/>
            <person name="Shang Y."/>
            <person name="Huang S."/>
            <person name="Yan J."/>
        </authorList>
    </citation>
    <scope>NUCLEOTIDE SEQUENCE [LARGE SCALE GENOMIC DNA]</scope>
    <source>
        <strain evidence="1">Ta-2019</strain>
    </source>
</reference>